<dbReference type="InParanoid" id="M1DT38"/>
<feature type="compositionally biased region" description="Basic and acidic residues" evidence="1">
    <location>
        <begin position="1"/>
        <end position="13"/>
    </location>
</feature>
<reference evidence="3" key="1">
    <citation type="journal article" date="2011" name="Nature">
        <title>Genome sequence and analysis of the tuber crop potato.</title>
        <authorList>
            <consortium name="The Potato Genome Sequencing Consortium"/>
        </authorList>
    </citation>
    <scope>NUCLEOTIDE SEQUENCE [LARGE SCALE GENOMIC DNA]</scope>
    <source>
        <strain evidence="3">cv. DM1-3 516 R44</strain>
    </source>
</reference>
<feature type="region of interest" description="Disordered" evidence="1">
    <location>
        <begin position="1"/>
        <end position="30"/>
    </location>
</feature>
<protein>
    <submittedName>
        <fullName evidence="2">Uncharacterized protein</fullName>
    </submittedName>
</protein>
<dbReference type="HOGENOM" id="CLU_1698592_0_0_1"/>
<dbReference type="EnsemblPlants" id="PGSC0003DMT400093970">
    <property type="protein sequence ID" value="PGSC0003DMT400093970"/>
    <property type="gene ID" value="PGSC0003DMG400043541"/>
</dbReference>
<reference evidence="2" key="2">
    <citation type="submission" date="2015-06" db="UniProtKB">
        <authorList>
            <consortium name="EnsemblPlants"/>
        </authorList>
    </citation>
    <scope>IDENTIFICATION</scope>
    <source>
        <strain evidence="2">DM1-3 516 R44</strain>
    </source>
</reference>
<evidence type="ECO:0000313" key="3">
    <source>
        <dbReference type="Proteomes" id="UP000011115"/>
    </source>
</evidence>
<evidence type="ECO:0000256" key="1">
    <source>
        <dbReference type="SAM" id="MobiDB-lite"/>
    </source>
</evidence>
<accession>M1DT38</accession>
<sequence length="155" mass="17435">MSSGGDGDRHCEHLGVSQTKQAKKKKSRRSIDPERILSNIILITVDQSVLHLLHMHCLHDATRTYLYRLFVEHDPYRQIWKEKVIGGTHKGRCYGLGSRNDVRRLQSGLEGIGSSRQAEALDGVQIAAMSDQIAKLIAALAESEWRRVAEQESMS</sequence>
<dbReference type="AlphaFoldDB" id="M1DT38"/>
<proteinExistence type="predicted"/>
<dbReference type="PaxDb" id="4113-PGSC0003DMT400093970"/>
<evidence type="ECO:0000313" key="2">
    <source>
        <dbReference type="EnsemblPlants" id="PGSC0003DMT400093970"/>
    </source>
</evidence>
<organism evidence="2 3">
    <name type="scientific">Solanum tuberosum</name>
    <name type="common">Potato</name>
    <dbReference type="NCBI Taxonomy" id="4113"/>
    <lineage>
        <taxon>Eukaryota</taxon>
        <taxon>Viridiplantae</taxon>
        <taxon>Streptophyta</taxon>
        <taxon>Embryophyta</taxon>
        <taxon>Tracheophyta</taxon>
        <taxon>Spermatophyta</taxon>
        <taxon>Magnoliopsida</taxon>
        <taxon>eudicotyledons</taxon>
        <taxon>Gunneridae</taxon>
        <taxon>Pentapetalae</taxon>
        <taxon>asterids</taxon>
        <taxon>lamiids</taxon>
        <taxon>Solanales</taxon>
        <taxon>Solanaceae</taxon>
        <taxon>Solanoideae</taxon>
        <taxon>Solaneae</taxon>
        <taxon>Solanum</taxon>
    </lineage>
</organism>
<keyword evidence="3" id="KW-1185">Reference proteome</keyword>
<dbReference type="Proteomes" id="UP000011115">
    <property type="component" value="Unassembled WGS sequence"/>
</dbReference>
<name>M1DT38_SOLTU</name>
<dbReference type="Gramene" id="PGSC0003DMT400093970">
    <property type="protein sequence ID" value="PGSC0003DMT400093970"/>
    <property type="gene ID" value="PGSC0003DMG400043541"/>
</dbReference>